<dbReference type="InterPro" id="IPR020846">
    <property type="entry name" value="MFS_dom"/>
</dbReference>
<dbReference type="PANTHER" id="PTHR23523">
    <property type="match status" value="1"/>
</dbReference>
<feature type="domain" description="Major facilitator superfamily (MFS) profile" evidence="6">
    <location>
        <begin position="24"/>
        <end position="405"/>
    </location>
</feature>
<dbReference type="AlphaFoldDB" id="A0A078MPJ2"/>
<evidence type="ECO:0000313" key="7">
    <source>
        <dbReference type="EMBL" id="CEA07357.1"/>
    </source>
</evidence>
<dbReference type="PANTHER" id="PTHR23523:SF2">
    <property type="entry name" value="2-NITROIMIDAZOLE TRANSPORTER"/>
    <property type="match status" value="1"/>
</dbReference>
<dbReference type="Gene3D" id="1.20.1250.20">
    <property type="entry name" value="MFS general substrate transporter like domains"/>
    <property type="match status" value="2"/>
</dbReference>
<keyword evidence="3 5" id="KW-1133">Transmembrane helix</keyword>
<gene>
    <name evidence="7" type="primary">yeaN</name>
    <name evidence="7" type="ORF">BN1051_00669</name>
</gene>
<dbReference type="Pfam" id="PF07690">
    <property type="entry name" value="MFS_1"/>
    <property type="match status" value="1"/>
</dbReference>
<feature type="transmembrane region" description="Helical" evidence="5">
    <location>
        <begin position="317"/>
        <end position="337"/>
    </location>
</feature>
<keyword evidence="4 5" id="KW-0472">Membrane</keyword>
<evidence type="ECO:0000256" key="2">
    <source>
        <dbReference type="ARBA" id="ARBA00022692"/>
    </source>
</evidence>
<evidence type="ECO:0000256" key="5">
    <source>
        <dbReference type="SAM" id="Phobius"/>
    </source>
</evidence>
<dbReference type="InterPro" id="IPR036259">
    <property type="entry name" value="MFS_trans_sf"/>
</dbReference>
<feature type="transmembrane region" description="Helical" evidence="5">
    <location>
        <begin position="94"/>
        <end position="111"/>
    </location>
</feature>
<comment type="subcellular location">
    <subcellularLocation>
        <location evidence="1">Cell membrane</location>
        <topology evidence="1">Multi-pass membrane protein</topology>
    </subcellularLocation>
</comment>
<dbReference type="SUPFAM" id="SSF103473">
    <property type="entry name" value="MFS general substrate transporter"/>
    <property type="match status" value="1"/>
</dbReference>
<dbReference type="PATRIC" id="fig|1461584.3.peg.660"/>
<keyword evidence="2 5" id="KW-0812">Transmembrane</keyword>
<name>A0A078MPJ2_9MICC</name>
<dbReference type="GO" id="GO:0022857">
    <property type="term" value="F:transmembrane transporter activity"/>
    <property type="evidence" value="ECO:0007669"/>
    <property type="project" value="InterPro"/>
</dbReference>
<dbReference type="InterPro" id="IPR052524">
    <property type="entry name" value="MFS_Cyanate_Porter"/>
</dbReference>
<organism evidence="7">
    <name type="scientific">Arthrobacter saudimassiliensis</name>
    <dbReference type="NCBI Taxonomy" id="1461584"/>
    <lineage>
        <taxon>Bacteria</taxon>
        <taxon>Bacillati</taxon>
        <taxon>Actinomycetota</taxon>
        <taxon>Actinomycetes</taxon>
        <taxon>Micrococcales</taxon>
        <taxon>Micrococcaceae</taxon>
        <taxon>Arthrobacter</taxon>
    </lineage>
</organism>
<proteinExistence type="predicted"/>
<feature type="transmembrane region" description="Helical" evidence="5">
    <location>
        <begin position="357"/>
        <end position="373"/>
    </location>
</feature>
<feature type="transmembrane region" description="Helical" evidence="5">
    <location>
        <begin position="179"/>
        <end position="199"/>
    </location>
</feature>
<feature type="transmembrane region" description="Helical" evidence="5">
    <location>
        <begin position="27"/>
        <end position="50"/>
    </location>
</feature>
<feature type="transmembrane region" description="Helical" evidence="5">
    <location>
        <begin position="267"/>
        <end position="285"/>
    </location>
</feature>
<dbReference type="InterPro" id="IPR011701">
    <property type="entry name" value="MFS"/>
</dbReference>
<dbReference type="GO" id="GO:0005886">
    <property type="term" value="C:plasma membrane"/>
    <property type="evidence" value="ECO:0007669"/>
    <property type="project" value="UniProtKB-SubCell"/>
</dbReference>
<feature type="transmembrane region" description="Helical" evidence="5">
    <location>
        <begin position="62"/>
        <end position="82"/>
    </location>
</feature>
<feature type="transmembrane region" description="Helical" evidence="5">
    <location>
        <begin position="292"/>
        <end position="311"/>
    </location>
</feature>
<protein>
    <submittedName>
        <fullName evidence="7">Inner membrane transport protein YeaN</fullName>
    </submittedName>
</protein>
<evidence type="ECO:0000256" key="1">
    <source>
        <dbReference type="ARBA" id="ARBA00004651"/>
    </source>
</evidence>
<accession>A0A078MPJ2</accession>
<feature type="transmembrane region" description="Helical" evidence="5">
    <location>
        <begin position="117"/>
        <end position="138"/>
    </location>
</feature>
<dbReference type="EMBL" id="LN483070">
    <property type="protein sequence ID" value="CEA07357.1"/>
    <property type="molecule type" value="Genomic_DNA"/>
</dbReference>
<evidence type="ECO:0000256" key="4">
    <source>
        <dbReference type="ARBA" id="ARBA00023136"/>
    </source>
</evidence>
<evidence type="ECO:0000256" key="3">
    <source>
        <dbReference type="ARBA" id="ARBA00022989"/>
    </source>
</evidence>
<feature type="transmembrane region" description="Helical" evidence="5">
    <location>
        <begin position="379"/>
        <end position="401"/>
    </location>
</feature>
<feature type="transmembrane region" description="Helical" evidence="5">
    <location>
        <begin position="150"/>
        <end position="173"/>
    </location>
</feature>
<reference evidence="7" key="1">
    <citation type="submission" date="2014-07" db="EMBL/GenBank/DDBJ databases">
        <authorList>
            <person name="Urmite Genomes Urmite Genomes"/>
        </authorList>
    </citation>
    <scope>NUCLEOTIDE SEQUENCE</scope>
    <source>
        <strain evidence="7">11W110_air</strain>
    </source>
</reference>
<evidence type="ECO:0000259" key="6">
    <source>
        <dbReference type="PROSITE" id="PS50850"/>
    </source>
</evidence>
<feature type="transmembrane region" description="Helical" evidence="5">
    <location>
        <begin position="225"/>
        <end position="247"/>
    </location>
</feature>
<dbReference type="PROSITE" id="PS50850">
    <property type="entry name" value="MFS"/>
    <property type="match status" value="1"/>
</dbReference>
<sequence length="407" mass="40932">MAVTENQGAGGAAAAADGGVRRARLGLALLGVLLIAVNLRVGFVSVGPLLGSISTDLQLTSSQAGLLTGLPLIAFALFSPLAPPLARGVGLDRALWLSLLLLAAGIVGRSLPVPGAIWAGTAVIGVAIAFLNVLLPSLGKRDFPERVSQVTGIYSSAQSAAAAVGTALVVPIAGTTPDGWRLALGVWAGVALLALAALLPRVLRREPPAPTAAVEGAGRSPWRSLLGWQVTAFMGLQSISFYVFMAWLPSIEHSFGISEAEAGLHTAVFLLVGMAASLVAGALLHRFADQRAVAVGSSVLAAVAFAGLAAFPQVVLVWVVCGAAAGGALIVTALSLFSLRTSSPAQAASLSGMAQSLGYGLAALGPIGFGALYDATGSWTPSLVATAAVMAMLCVLALLVGRNRVIG</sequence>